<dbReference type="RefSeq" id="WP_016571209.1">
    <property type="nucleotide sequence ID" value="NZ_BHXC01000007.1"/>
</dbReference>
<dbReference type="EMBL" id="BHXC01000007">
    <property type="protein sequence ID" value="GCB93080.1"/>
    <property type="molecule type" value="Genomic_DNA"/>
</dbReference>
<dbReference type="InterPro" id="IPR054738">
    <property type="entry name" value="Siphovirus-type_tail_C"/>
</dbReference>
<dbReference type="Pfam" id="PF22768">
    <property type="entry name" value="SPP1_Dit"/>
    <property type="match status" value="1"/>
</dbReference>
<feature type="domain" description="Siphovirus-type tail component C-terminal" evidence="1">
    <location>
        <begin position="194"/>
        <end position="276"/>
    </location>
</feature>
<accession>A0A401R643</accession>
<organism evidence="2 3">
    <name type="scientific">Streptomyces noursei</name>
    <name type="common">Streptomyces albulus</name>
    <dbReference type="NCBI Taxonomy" id="1971"/>
    <lineage>
        <taxon>Bacteria</taxon>
        <taxon>Bacillati</taxon>
        <taxon>Actinomycetota</taxon>
        <taxon>Actinomycetes</taxon>
        <taxon>Kitasatosporales</taxon>
        <taxon>Streptomycetaceae</taxon>
        <taxon>Streptomyces</taxon>
    </lineage>
</organism>
<sequence length="298" mass="33024">MPQLLDASGDQVTQDGQIEFAGLLMGETTEYVGEQLTGWDDLPDVESTTVLRPTQHGGWPGQLLAGTRTLQFDFMVLPDSMERYPALLADLRRATAPTQREQDLVVQLAGARRLMRGRVTRRALPADRRYTRGEPYGSVVWECSDPRRYEPQENRVTCGLPAPEPGLDWTDGLDYPLEWGITGSTGTLVAPNLGEAPTHPVVEFRGPVVRPSLLQLHTGWRLEYDITLTESDVLRIDCAEGTAVLNDTASRLYTVTASSVPEQTFTFDPGVSVLAFRAAPGFYDPLASVTVRWRSAFW</sequence>
<dbReference type="AlphaFoldDB" id="A0A401R643"/>
<evidence type="ECO:0000313" key="3">
    <source>
        <dbReference type="Proteomes" id="UP000288351"/>
    </source>
</evidence>
<gene>
    <name evidence="2" type="ORF">SALB_05857</name>
</gene>
<comment type="caution">
    <text evidence="2">The sequence shown here is derived from an EMBL/GenBank/DDBJ whole genome shotgun (WGS) entry which is preliminary data.</text>
</comment>
<dbReference type="Proteomes" id="UP000288351">
    <property type="component" value="Unassembled WGS sequence"/>
</dbReference>
<proteinExistence type="predicted"/>
<evidence type="ECO:0000313" key="2">
    <source>
        <dbReference type="EMBL" id="GCB93080.1"/>
    </source>
</evidence>
<protein>
    <recommendedName>
        <fullName evidence="1">Siphovirus-type tail component C-terminal domain-containing protein</fullName>
    </recommendedName>
</protein>
<evidence type="ECO:0000259" key="1">
    <source>
        <dbReference type="Pfam" id="PF22768"/>
    </source>
</evidence>
<reference evidence="2 3" key="1">
    <citation type="journal article" date="2019" name="Microbiol. Resour. Announc.">
        <title>Draft Genome Sequence of the Most Traditional epsilon-Poly-l-Lysine Producer, Streptomyces albulus NBRC14147.</title>
        <authorList>
            <person name="Yamanaka K."/>
            <person name="Hamano Y."/>
        </authorList>
    </citation>
    <scope>NUCLEOTIDE SEQUENCE [LARGE SCALE GENOMIC DNA]</scope>
    <source>
        <strain evidence="2 3">NBRC 14147</strain>
    </source>
</reference>
<name>A0A401R643_STRNR</name>